<proteinExistence type="predicted"/>
<evidence type="ECO:0000313" key="1">
    <source>
        <dbReference type="EMBL" id="GFU22230.1"/>
    </source>
</evidence>
<name>A0A8X6QEA5_NEPPI</name>
<evidence type="ECO:0000313" key="2">
    <source>
        <dbReference type="Proteomes" id="UP000887013"/>
    </source>
</evidence>
<dbReference type="AlphaFoldDB" id="A0A8X6QEA5"/>
<sequence>MNLKGLGEETVNLGLFGGIVHTEKHQRYNINLLNVDGSYNCELEVLDEKKICDSLPRMNDDNCLKQLKDLGFTAGERAPSHHLMQMKELNGGRFSVFKTLFLERLLLANATDFICNDLNKQTETAGKIHETKLNAIPVGDVS</sequence>
<organism evidence="1 2">
    <name type="scientific">Nephila pilipes</name>
    <name type="common">Giant wood spider</name>
    <name type="synonym">Nephila maculata</name>
    <dbReference type="NCBI Taxonomy" id="299642"/>
    <lineage>
        <taxon>Eukaryota</taxon>
        <taxon>Metazoa</taxon>
        <taxon>Ecdysozoa</taxon>
        <taxon>Arthropoda</taxon>
        <taxon>Chelicerata</taxon>
        <taxon>Arachnida</taxon>
        <taxon>Araneae</taxon>
        <taxon>Araneomorphae</taxon>
        <taxon>Entelegynae</taxon>
        <taxon>Araneoidea</taxon>
        <taxon>Nephilidae</taxon>
        <taxon>Nephila</taxon>
    </lineage>
</organism>
<gene>
    <name evidence="1" type="primary">AVEN_529_1</name>
    <name evidence="1" type="ORF">NPIL_49721</name>
</gene>
<keyword evidence="2" id="KW-1185">Reference proteome</keyword>
<dbReference type="OrthoDB" id="6426306at2759"/>
<dbReference type="EMBL" id="BMAW01127689">
    <property type="protein sequence ID" value="GFU22230.1"/>
    <property type="molecule type" value="Genomic_DNA"/>
</dbReference>
<comment type="caution">
    <text evidence="1">The sequence shown here is derived from an EMBL/GenBank/DDBJ whole genome shotgun (WGS) entry which is preliminary data.</text>
</comment>
<dbReference type="Proteomes" id="UP000887013">
    <property type="component" value="Unassembled WGS sequence"/>
</dbReference>
<accession>A0A8X6QEA5</accession>
<protein>
    <submittedName>
        <fullName evidence="1">Uncharacterized protein</fullName>
    </submittedName>
</protein>
<reference evidence="1" key="1">
    <citation type="submission" date="2020-08" db="EMBL/GenBank/DDBJ databases">
        <title>Multicomponent nature underlies the extraordinary mechanical properties of spider dragline silk.</title>
        <authorList>
            <person name="Kono N."/>
            <person name="Nakamura H."/>
            <person name="Mori M."/>
            <person name="Yoshida Y."/>
            <person name="Ohtoshi R."/>
            <person name="Malay A.D."/>
            <person name="Moran D.A.P."/>
            <person name="Tomita M."/>
            <person name="Numata K."/>
            <person name="Arakawa K."/>
        </authorList>
    </citation>
    <scope>NUCLEOTIDE SEQUENCE</scope>
</reference>